<dbReference type="RefSeq" id="WP_349945182.1">
    <property type="nucleotide sequence ID" value="NZ_CP157940.1"/>
</dbReference>
<name>A0AAU7PMF4_9FIRM</name>
<accession>A0AAU7PMF4</accession>
<dbReference type="InterPro" id="IPR010093">
    <property type="entry name" value="SinI_DNA-bd"/>
</dbReference>
<feature type="domain" description="Helix-turn-helix" evidence="1">
    <location>
        <begin position="20"/>
        <end position="61"/>
    </location>
</feature>
<dbReference type="NCBIfam" id="TIGR01764">
    <property type="entry name" value="excise"/>
    <property type="match status" value="1"/>
</dbReference>
<protein>
    <submittedName>
        <fullName evidence="2">Helix-turn-helix domain-containing protein</fullName>
    </submittedName>
</protein>
<evidence type="ECO:0000313" key="2">
    <source>
        <dbReference type="EMBL" id="XBS53277.1"/>
    </source>
</evidence>
<dbReference type="Pfam" id="PF12728">
    <property type="entry name" value="HTH_17"/>
    <property type="match status" value="1"/>
</dbReference>
<reference evidence="2" key="1">
    <citation type="submission" date="2024-06" db="EMBL/GenBank/DDBJ databases">
        <title>Lacrimispora cavernae sp. nov., a novel anaerobe isolated from bat guano pile inside a cave.</title>
        <authorList>
            <person name="Miller S.L."/>
            <person name="Lu N."/>
            <person name="King J."/>
            <person name="Sankaranarayanan K."/>
            <person name="Lawson P.A."/>
        </authorList>
    </citation>
    <scope>NUCLEOTIDE SEQUENCE</scope>
    <source>
        <strain evidence="2">BS-2</strain>
    </source>
</reference>
<dbReference type="InterPro" id="IPR041657">
    <property type="entry name" value="HTH_17"/>
</dbReference>
<dbReference type="GO" id="GO:0003677">
    <property type="term" value="F:DNA binding"/>
    <property type="evidence" value="ECO:0007669"/>
    <property type="project" value="InterPro"/>
</dbReference>
<evidence type="ECO:0000259" key="1">
    <source>
        <dbReference type="Pfam" id="PF12728"/>
    </source>
</evidence>
<dbReference type="AlphaFoldDB" id="A0AAU7PMF4"/>
<gene>
    <name evidence="2" type="ORF">ABFV83_15815</name>
</gene>
<sequence>MSLTQKEAYRVMRQEYPDVLNMDNLCRLLAVSKKTAYKLLKDGEIGCIKVGREYHIAKARLLT</sequence>
<organism evidence="2">
    <name type="scientific">Lacrimispora sp. BS-2</name>
    <dbReference type="NCBI Taxonomy" id="3151850"/>
    <lineage>
        <taxon>Bacteria</taxon>
        <taxon>Bacillati</taxon>
        <taxon>Bacillota</taxon>
        <taxon>Clostridia</taxon>
        <taxon>Lachnospirales</taxon>
        <taxon>Lachnospiraceae</taxon>
        <taxon>Lacrimispora</taxon>
    </lineage>
</organism>
<dbReference type="EMBL" id="CP157940">
    <property type="protein sequence ID" value="XBS53277.1"/>
    <property type="molecule type" value="Genomic_DNA"/>
</dbReference>
<proteinExistence type="predicted"/>